<reference evidence="2 3" key="1">
    <citation type="journal article" date="2007" name="Nat. Biotechnol.">
        <title>Complete genome sequence of the myxobacterium Sorangium cellulosum.</title>
        <authorList>
            <person name="Schneiker S."/>
            <person name="Perlova O."/>
            <person name="Kaiser O."/>
            <person name="Gerth K."/>
            <person name="Alici A."/>
            <person name="Altmeyer M.O."/>
            <person name="Bartels D."/>
            <person name="Bekel T."/>
            <person name="Beyer S."/>
            <person name="Bode E."/>
            <person name="Bode H.B."/>
            <person name="Bolten C.J."/>
            <person name="Choudhuri J.V."/>
            <person name="Doss S."/>
            <person name="Elnakady Y.A."/>
            <person name="Frank B."/>
            <person name="Gaigalat L."/>
            <person name="Goesmann A."/>
            <person name="Groeger C."/>
            <person name="Gross F."/>
            <person name="Jelsbak L."/>
            <person name="Jelsbak L."/>
            <person name="Kalinowski J."/>
            <person name="Kegler C."/>
            <person name="Knauber T."/>
            <person name="Konietzny S."/>
            <person name="Kopp M."/>
            <person name="Krause L."/>
            <person name="Krug D."/>
            <person name="Linke B."/>
            <person name="Mahmud T."/>
            <person name="Martinez-Arias R."/>
            <person name="McHardy A.C."/>
            <person name="Merai M."/>
            <person name="Meyer F."/>
            <person name="Mormann S."/>
            <person name="Munoz-Dorado J."/>
            <person name="Perez J."/>
            <person name="Pradella S."/>
            <person name="Rachid S."/>
            <person name="Raddatz G."/>
            <person name="Rosenau F."/>
            <person name="Rueckert C."/>
            <person name="Sasse F."/>
            <person name="Scharfe M."/>
            <person name="Schuster S.C."/>
            <person name="Suen G."/>
            <person name="Treuner-Lange A."/>
            <person name="Velicer G.J."/>
            <person name="Vorholter F.-J."/>
            <person name="Weissman K.J."/>
            <person name="Welch R.D."/>
            <person name="Wenzel S.C."/>
            <person name="Whitworth D.E."/>
            <person name="Wilhelm S."/>
            <person name="Wittmann C."/>
            <person name="Bloecker H."/>
            <person name="Puehler A."/>
            <person name="Mueller R."/>
        </authorList>
    </citation>
    <scope>NUCLEOTIDE SEQUENCE [LARGE SCALE GENOMIC DNA]</scope>
    <source>
        <strain evidence="3">So ce56</strain>
    </source>
</reference>
<keyword evidence="1" id="KW-0732">Signal</keyword>
<dbReference type="EMBL" id="AM746676">
    <property type="protein sequence ID" value="CAN93229.1"/>
    <property type="molecule type" value="Genomic_DNA"/>
</dbReference>
<evidence type="ECO:0000313" key="3">
    <source>
        <dbReference type="Proteomes" id="UP000002139"/>
    </source>
</evidence>
<dbReference type="RefSeq" id="WP_012235701.1">
    <property type="nucleotide sequence ID" value="NC_010162.1"/>
</dbReference>
<proteinExistence type="predicted"/>
<dbReference type="BioCyc" id="SCEL448385:SCE_RS15735-MONOMER"/>
<evidence type="ECO:0008006" key="4">
    <source>
        <dbReference type="Google" id="ProtNLM"/>
    </source>
</evidence>
<accession>A9GI79</accession>
<dbReference type="HOGENOM" id="CLU_1748436_0_0_7"/>
<protein>
    <recommendedName>
        <fullName evidence="4">Secreted protein</fullName>
    </recommendedName>
</protein>
<keyword evidence="3" id="KW-1185">Reference proteome</keyword>
<feature type="signal peptide" evidence="1">
    <location>
        <begin position="1"/>
        <end position="21"/>
    </location>
</feature>
<organism evidence="2 3">
    <name type="scientific">Sorangium cellulosum (strain So ce56)</name>
    <name type="common">Polyangium cellulosum (strain So ce56)</name>
    <dbReference type="NCBI Taxonomy" id="448385"/>
    <lineage>
        <taxon>Bacteria</taxon>
        <taxon>Pseudomonadati</taxon>
        <taxon>Myxococcota</taxon>
        <taxon>Polyangia</taxon>
        <taxon>Polyangiales</taxon>
        <taxon>Polyangiaceae</taxon>
        <taxon>Sorangium</taxon>
    </lineage>
</organism>
<feature type="chain" id="PRO_5002738087" description="Secreted protein" evidence="1">
    <location>
        <begin position="22"/>
        <end position="149"/>
    </location>
</feature>
<gene>
    <name evidence="2" type="ordered locus">sce3070</name>
</gene>
<dbReference type="OrthoDB" id="5530524at2"/>
<dbReference type="AlphaFoldDB" id="A9GI79"/>
<dbReference type="KEGG" id="scl:sce3070"/>
<dbReference type="Proteomes" id="UP000002139">
    <property type="component" value="Chromosome"/>
</dbReference>
<dbReference type="PROSITE" id="PS51257">
    <property type="entry name" value="PROKAR_LIPOPROTEIN"/>
    <property type="match status" value="1"/>
</dbReference>
<sequence>MKLKNLLLCSLISSFSLVGCIAEPLDGDSADEGASDAAEVVGEGAEAIIGPGGDDGGGPVTKTVNLSCSITYPSIFNPNAAIKNTSLFGVPEDAKITFTVTHYYGDPGPYTRSVTGPLAKGQTKLVPLSHPGALDAYGCTAKATWTIID</sequence>
<name>A9GI79_SORC5</name>
<evidence type="ECO:0000256" key="1">
    <source>
        <dbReference type="SAM" id="SignalP"/>
    </source>
</evidence>
<evidence type="ECO:0000313" key="2">
    <source>
        <dbReference type="EMBL" id="CAN93229.1"/>
    </source>
</evidence>